<dbReference type="PROSITE" id="PS51285">
    <property type="entry name" value="AGC_KINASE_CTER"/>
    <property type="match status" value="1"/>
</dbReference>
<name>T1IKB9_STRMM</name>
<evidence type="ECO:0000256" key="15">
    <source>
        <dbReference type="ARBA" id="ARBA00022840"/>
    </source>
</evidence>
<keyword evidence="8" id="KW-0597">Phosphoprotein</keyword>
<comment type="cofactor">
    <cofactor evidence="1">
        <name>Mg(2+)</name>
        <dbReference type="ChEBI" id="CHEBI:18420"/>
    </cofactor>
</comment>
<dbReference type="InterPro" id="IPR017441">
    <property type="entry name" value="Protein_kinase_ATP_BS"/>
</dbReference>
<dbReference type="InterPro" id="IPR017892">
    <property type="entry name" value="Pkinase_C"/>
</dbReference>
<dbReference type="SUPFAM" id="SSF57889">
    <property type="entry name" value="Cysteine-rich domain"/>
    <property type="match status" value="1"/>
</dbReference>
<dbReference type="SMART" id="SM00109">
    <property type="entry name" value="C1"/>
    <property type="match status" value="1"/>
</dbReference>
<evidence type="ECO:0000256" key="9">
    <source>
        <dbReference type="ARBA" id="ARBA00022679"/>
    </source>
</evidence>
<evidence type="ECO:0000259" key="30">
    <source>
        <dbReference type="PROSITE" id="PS50011"/>
    </source>
</evidence>
<evidence type="ECO:0000256" key="8">
    <source>
        <dbReference type="ARBA" id="ARBA00022553"/>
    </source>
</evidence>
<dbReference type="PROSITE" id="PS00108">
    <property type="entry name" value="PROTEIN_KINASE_ST"/>
    <property type="match status" value="1"/>
</dbReference>
<dbReference type="Pfam" id="PF00433">
    <property type="entry name" value="Pkinase_C"/>
    <property type="match status" value="1"/>
</dbReference>
<feature type="coiled-coil region" evidence="28">
    <location>
        <begin position="897"/>
        <end position="935"/>
    </location>
</feature>
<keyword evidence="13" id="KW-0418">Kinase</keyword>
<keyword evidence="6" id="KW-0963">Cytoplasm</keyword>
<dbReference type="OMA" id="IFEGWLS"/>
<dbReference type="CDD" id="cd20813">
    <property type="entry name" value="C1_ROCK"/>
    <property type="match status" value="1"/>
</dbReference>
<proteinExistence type="inferred from homology"/>
<evidence type="ECO:0000313" key="35">
    <source>
        <dbReference type="Proteomes" id="UP000014500"/>
    </source>
</evidence>
<keyword evidence="18" id="KW-0206">Cytoskeleton</keyword>
<dbReference type="eggNOG" id="KOG0612">
    <property type="taxonomic scope" value="Eukaryota"/>
</dbReference>
<dbReference type="GO" id="GO:0048598">
    <property type="term" value="P:embryonic morphogenesis"/>
    <property type="evidence" value="ECO:0007669"/>
    <property type="project" value="TreeGrafter"/>
</dbReference>
<dbReference type="Gene3D" id="1.10.510.10">
    <property type="entry name" value="Transferase(Phosphotransferase) domain 1"/>
    <property type="match status" value="1"/>
</dbReference>
<protein>
    <recommendedName>
        <fullName evidence="23">Rho-associated protein kinase let-502</fullName>
        <ecNumber evidence="5">2.7.11.1</ecNumber>
    </recommendedName>
    <alternativeName>
        <fullName evidence="24">Lethal protein 502</fullName>
    </alternativeName>
    <alternativeName>
        <fullName evidence="25">Rho-binding kinase let-502</fullName>
    </alternativeName>
</protein>
<keyword evidence="35" id="KW-1185">Reference proteome</keyword>
<dbReference type="Pfam" id="PF08912">
    <property type="entry name" value="Rho_Binding"/>
    <property type="match status" value="1"/>
</dbReference>
<evidence type="ECO:0000256" key="6">
    <source>
        <dbReference type="ARBA" id="ARBA00022490"/>
    </source>
</evidence>
<evidence type="ECO:0000256" key="22">
    <source>
        <dbReference type="ARBA" id="ARBA00065158"/>
    </source>
</evidence>
<dbReference type="PROSITE" id="PS50081">
    <property type="entry name" value="ZF_DAG_PE_2"/>
    <property type="match status" value="1"/>
</dbReference>
<evidence type="ECO:0000259" key="31">
    <source>
        <dbReference type="PROSITE" id="PS50081"/>
    </source>
</evidence>
<keyword evidence="9" id="KW-0808">Transferase</keyword>
<dbReference type="GO" id="GO:0032154">
    <property type="term" value="C:cleavage furrow"/>
    <property type="evidence" value="ECO:0007669"/>
    <property type="project" value="UniProtKB-SubCell"/>
</dbReference>
<dbReference type="GO" id="GO:0030866">
    <property type="term" value="P:cortical actin cytoskeleton organization"/>
    <property type="evidence" value="ECO:0007669"/>
    <property type="project" value="TreeGrafter"/>
</dbReference>
<evidence type="ECO:0000256" key="10">
    <source>
        <dbReference type="ARBA" id="ARBA00022723"/>
    </source>
</evidence>
<keyword evidence="10" id="KW-0479">Metal-binding</keyword>
<feature type="coiled-coil region" evidence="28">
    <location>
        <begin position="557"/>
        <end position="742"/>
    </location>
</feature>
<dbReference type="GO" id="GO:0031032">
    <property type="term" value="P:actomyosin structure organization"/>
    <property type="evidence" value="ECO:0007669"/>
    <property type="project" value="TreeGrafter"/>
</dbReference>
<keyword evidence="7" id="KW-0723">Serine/threonine-protein kinase</keyword>
<dbReference type="InterPro" id="IPR050839">
    <property type="entry name" value="Rho-assoc_Ser/Thr_Kinase"/>
</dbReference>
<feature type="domain" description="RhoBD" evidence="33">
    <location>
        <begin position="905"/>
        <end position="969"/>
    </location>
</feature>
<dbReference type="GO" id="GO:1901888">
    <property type="term" value="P:regulation of cell junction assembly"/>
    <property type="evidence" value="ECO:0007669"/>
    <property type="project" value="TreeGrafter"/>
</dbReference>
<evidence type="ECO:0000256" key="19">
    <source>
        <dbReference type="ARBA" id="ARBA00047899"/>
    </source>
</evidence>
<evidence type="ECO:0000256" key="28">
    <source>
        <dbReference type="SAM" id="Coils"/>
    </source>
</evidence>
<dbReference type="Proteomes" id="UP000014500">
    <property type="component" value="Unassembled WGS sequence"/>
</dbReference>
<dbReference type="CDD" id="cd01242">
    <property type="entry name" value="PH_ROCK"/>
    <property type="match status" value="1"/>
</dbReference>
<dbReference type="PROSITE" id="PS00107">
    <property type="entry name" value="PROTEIN_KINASE_ATP"/>
    <property type="match status" value="1"/>
</dbReference>
<organism evidence="34 35">
    <name type="scientific">Strigamia maritima</name>
    <name type="common">European centipede</name>
    <name type="synonym">Geophilus maritimus</name>
    <dbReference type="NCBI Taxonomy" id="126957"/>
    <lineage>
        <taxon>Eukaryota</taxon>
        <taxon>Metazoa</taxon>
        <taxon>Ecdysozoa</taxon>
        <taxon>Arthropoda</taxon>
        <taxon>Myriapoda</taxon>
        <taxon>Chilopoda</taxon>
        <taxon>Pleurostigmophora</taxon>
        <taxon>Geophilomorpha</taxon>
        <taxon>Linotaeniidae</taxon>
        <taxon>Strigamia</taxon>
    </lineage>
</organism>
<dbReference type="GO" id="GO:0106310">
    <property type="term" value="F:protein serine kinase activity"/>
    <property type="evidence" value="ECO:0007669"/>
    <property type="project" value="RHEA"/>
</dbReference>
<evidence type="ECO:0000256" key="3">
    <source>
        <dbReference type="ARBA" id="ARBA00004626"/>
    </source>
</evidence>
<dbReference type="EC" id="2.7.11.1" evidence="5"/>
<dbReference type="EMBL" id="JH430474">
    <property type="status" value="NOT_ANNOTATED_CDS"/>
    <property type="molecule type" value="Genomic_DNA"/>
</dbReference>
<dbReference type="GO" id="GO:0005524">
    <property type="term" value="F:ATP binding"/>
    <property type="evidence" value="ECO:0007669"/>
    <property type="project" value="UniProtKB-UniRule"/>
</dbReference>
<comment type="similarity">
    <text evidence="4">Belongs to the protein kinase superfamily. AGC Ser/Thr protein kinase family.</text>
</comment>
<dbReference type="GO" id="GO:0000281">
    <property type="term" value="P:mitotic cytokinesis"/>
    <property type="evidence" value="ECO:0007669"/>
    <property type="project" value="TreeGrafter"/>
</dbReference>
<dbReference type="Pfam" id="PF00069">
    <property type="entry name" value="Pkinase"/>
    <property type="match status" value="1"/>
</dbReference>
<evidence type="ECO:0000259" key="33">
    <source>
        <dbReference type="PROSITE" id="PS51859"/>
    </source>
</evidence>
<dbReference type="SMART" id="SM00133">
    <property type="entry name" value="S_TK_X"/>
    <property type="match status" value="1"/>
</dbReference>
<accession>T1IKB9</accession>
<feature type="binding site" evidence="27">
    <location>
        <position position="101"/>
    </location>
    <ligand>
        <name>ATP</name>
        <dbReference type="ChEBI" id="CHEBI:30616"/>
    </ligand>
</feature>
<evidence type="ECO:0000256" key="24">
    <source>
        <dbReference type="ARBA" id="ARBA00079005"/>
    </source>
</evidence>
<dbReference type="CDD" id="cd05596">
    <property type="entry name" value="STKc_ROCK"/>
    <property type="match status" value="1"/>
</dbReference>
<dbReference type="Gene3D" id="3.30.60.20">
    <property type="match status" value="1"/>
</dbReference>
<dbReference type="SUPFAM" id="SSF56112">
    <property type="entry name" value="Protein kinase-like (PK-like)"/>
    <property type="match status" value="1"/>
</dbReference>
<evidence type="ECO:0000313" key="34">
    <source>
        <dbReference type="EnsemblMetazoa" id="SMAR001364-PA"/>
    </source>
</evidence>
<feature type="compositionally biased region" description="Polar residues" evidence="29">
    <location>
        <begin position="1283"/>
        <end position="1311"/>
    </location>
</feature>
<comment type="function">
    <text evidence="21">Negatively regulates mel-11 to relieve the inhibition of mlc-4, allowing contraction of the circumferentially oriented microfilaments in epidermal cells and thereby regulating myosin II contractility during spermathecal contraction, cleavage furrow contraction in early embryos, and embryonic elongation and morphogenesis. Required for P-cell migration. May also play a role in oocyte cellularization.</text>
</comment>
<dbReference type="PhylomeDB" id="T1IKB9"/>
<dbReference type="Gene3D" id="3.30.200.20">
    <property type="entry name" value="Phosphorylase Kinase, domain 1"/>
    <property type="match status" value="1"/>
</dbReference>
<evidence type="ECO:0000256" key="25">
    <source>
        <dbReference type="ARBA" id="ARBA00082807"/>
    </source>
</evidence>
<evidence type="ECO:0000256" key="13">
    <source>
        <dbReference type="ARBA" id="ARBA00022777"/>
    </source>
</evidence>
<dbReference type="PROSITE" id="PS50011">
    <property type="entry name" value="PROTEIN_KINASE_DOM"/>
    <property type="match status" value="1"/>
</dbReference>
<keyword evidence="17 26" id="KW-0175">Coiled coil</keyword>
<dbReference type="InterPro" id="IPR011993">
    <property type="entry name" value="PH-like_dom_sf"/>
</dbReference>
<evidence type="ECO:0000256" key="11">
    <source>
        <dbReference type="ARBA" id="ARBA00022741"/>
    </source>
</evidence>
<comment type="catalytic activity">
    <reaction evidence="19">
        <text>L-threonyl-[protein] + ATP = O-phospho-L-threonyl-[protein] + ADP + H(+)</text>
        <dbReference type="Rhea" id="RHEA:46608"/>
        <dbReference type="Rhea" id="RHEA-COMP:11060"/>
        <dbReference type="Rhea" id="RHEA-COMP:11605"/>
        <dbReference type="ChEBI" id="CHEBI:15378"/>
        <dbReference type="ChEBI" id="CHEBI:30013"/>
        <dbReference type="ChEBI" id="CHEBI:30616"/>
        <dbReference type="ChEBI" id="CHEBI:61977"/>
        <dbReference type="ChEBI" id="CHEBI:456216"/>
        <dbReference type="EC" id="2.7.11.1"/>
    </reaction>
</comment>
<evidence type="ECO:0000256" key="26">
    <source>
        <dbReference type="PROSITE-ProRule" id="PRU01206"/>
    </source>
</evidence>
<evidence type="ECO:0000256" key="16">
    <source>
        <dbReference type="ARBA" id="ARBA00022842"/>
    </source>
</evidence>
<sequence>MDKIGDPDRRRRLQTLERQLLNPRSEINVDGLLVDSVQALVADCGYPSLRRIKKYEKGADDVIDTRMKSDDFHLIKVIGRGAFGEVQLVRHKSSKQVYAMKLLSKFEMIKRSDSAFFWEERDIMAHANSDWIVQLHFAFQDNKYLYMVMDYMPGGDLVNLMANYDVPEKWAKFYCAEVVLALDAIHSMGFVHRDVKPDNMLLDKHGHLKLADFGTCMKMDVDGLVRSDTAVGTPDYISPEVLKSQGGEGLYGRECDWWSVGVVLYEMLVGDTPFYADSLVGTYGKIMDHKNSLGFPDDVEMSIDAKQLICAFLTDRVQRLGRNGIEEIKRQTFFQNDQWTFDTIRDCVPPVVPELTSDEDTSNFDEIEKEDGPEENFPVPKAFAGNHLPFIGFTYSKDYQLLHRINVENDEVVRKMEEALTAEKSDRNEAEAKYRAILSRLDAVMKQESDIRDENRELEHKNAMLKHESKETSRKYEMENETRRKLESKLQEMKLKLEEEMNRRVQTNQQSLEKLSSLECHVTELNDKLKLEAEGAAKMKKVNAELSMGNLTKEQKLRDLNEKAIDLLNAKESLERDVMNLQALLEQERNSRSRVSDKSAELESRKLALLSEIERLKEREAAATAENQSLNDRMATLEKAKATVELELKNVKLTYEQEKRAHQIDVDSMKADRKNLLTNEEAKMEALKSMQMKLEDERMARQRCEVSAQEKERQVSIMSVDLRRLQQQIQRLEDENRQEVEKVDLNNNFSLKRLLVQVEQEAEKRSVLQGELSIHTSELAILRAKDKQASKEVIELREAKKNLEEGLQKIQNNKILREMKEEIDEKSRAVQETELERINIAHQLELTCARADSEALARSIAEETVSDLEKEKTMKEFEIKELISRQKMELTNRDNAMSGAKEREAELKSRLEVEKEELTKQIHALQQDAMNASNQPDELDRIRKQLKQEQVLKLQAVNKLAEVMNRKDFVLLAKGRTKMTSSNVDLRKKEKENRRLQQELTMEREKFNQAMIKSQKEMNEIQSILYDESQARLRLQMEADSKDSEIELLQQRINCDTCSVSSGGLENECSEDGFGGIRLEGWLSVPNKQNIKRHGWRRQYVTTDKQNADPVLILDLNKLFHVRSVTQGDVIRADAKDIPRIFQLLYAGEGESRKPDENAHHLHHLELLPKEEHKGMVNHKGHDFVPINFRFPTTCEVCSRPLWQLIKPPPGLECRRCRIKIHRDHLERKEEAVAPCKVNYDANTAKELLLLAASIDEQKSWVSRLSKKVQKVGYAAQEGNRISPRSSMRQPYRSLTKSHTMPSSATAVHRK</sequence>
<keyword evidence="11 27" id="KW-0547">Nucleotide-binding</keyword>
<dbReference type="InterPro" id="IPR000961">
    <property type="entry name" value="AGC-kinase_C"/>
</dbReference>
<dbReference type="GO" id="GO:0005856">
    <property type="term" value="C:cytoskeleton"/>
    <property type="evidence" value="ECO:0007669"/>
    <property type="project" value="UniProtKB-SubCell"/>
</dbReference>
<feature type="region of interest" description="Disordered" evidence="29">
    <location>
        <begin position="1277"/>
        <end position="1311"/>
    </location>
</feature>
<dbReference type="InterPro" id="IPR000719">
    <property type="entry name" value="Prot_kinase_dom"/>
</dbReference>
<dbReference type="GO" id="GO:0008270">
    <property type="term" value="F:zinc ion binding"/>
    <property type="evidence" value="ECO:0007669"/>
    <property type="project" value="UniProtKB-KW"/>
</dbReference>
<evidence type="ECO:0000256" key="21">
    <source>
        <dbReference type="ARBA" id="ARBA00053856"/>
    </source>
</evidence>
<feature type="domain" description="AGC-kinase C-terminal" evidence="32">
    <location>
        <begin position="335"/>
        <end position="405"/>
    </location>
</feature>
<evidence type="ECO:0000256" key="4">
    <source>
        <dbReference type="ARBA" id="ARBA00009903"/>
    </source>
</evidence>
<dbReference type="Gene3D" id="1.20.5.730">
    <property type="entry name" value="Single helix bin"/>
    <property type="match status" value="1"/>
</dbReference>
<evidence type="ECO:0000256" key="7">
    <source>
        <dbReference type="ARBA" id="ARBA00022527"/>
    </source>
</evidence>
<dbReference type="FunFam" id="1.10.510.10:FF:000047">
    <property type="entry name" value="Rho-associated protein kinase 1"/>
    <property type="match status" value="1"/>
</dbReference>
<feature type="domain" description="Protein kinase" evidence="30">
    <location>
        <begin position="72"/>
        <end position="334"/>
    </location>
</feature>
<dbReference type="InterPro" id="IPR002219">
    <property type="entry name" value="PKC_DAG/PE"/>
</dbReference>
<feature type="coiled-coil region" evidence="28">
    <location>
        <begin position="413"/>
        <end position="510"/>
    </location>
</feature>
<keyword evidence="15 27" id="KW-0067">ATP-binding</keyword>
<dbReference type="SMART" id="SM00220">
    <property type="entry name" value="S_TKc"/>
    <property type="match status" value="1"/>
</dbReference>
<keyword evidence="16" id="KW-0460">Magnesium</keyword>
<evidence type="ECO:0000259" key="32">
    <source>
        <dbReference type="PROSITE" id="PS51285"/>
    </source>
</evidence>
<feature type="coiled-coil region" evidence="28">
    <location>
        <begin position="979"/>
        <end position="1052"/>
    </location>
</feature>
<evidence type="ECO:0000256" key="5">
    <source>
        <dbReference type="ARBA" id="ARBA00012513"/>
    </source>
</evidence>
<dbReference type="PANTHER" id="PTHR22988:SF73">
    <property type="entry name" value="RHO-ASSOCIATED PROTEIN KINASE"/>
    <property type="match status" value="1"/>
</dbReference>
<evidence type="ECO:0000256" key="23">
    <source>
        <dbReference type="ARBA" id="ARBA00068946"/>
    </source>
</evidence>
<dbReference type="GO" id="GO:0072518">
    <property type="term" value="F:Rho-dependent protein serine/threonine kinase activity"/>
    <property type="evidence" value="ECO:0007669"/>
    <property type="project" value="TreeGrafter"/>
</dbReference>
<feature type="domain" description="Phorbol-ester/DAG-type" evidence="31">
    <location>
        <begin position="1181"/>
        <end position="1236"/>
    </location>
</feature>
<comment type="subunit">
    <text evidence="22">Interacts with rho-1.</text>
</comment>
<comment type="subcellular location">
    <subcellularLocation>
        <location evidence="3">Cleavage furrow</location>
    </subcellularLocation>
    <subcellularLocation>
        <location evidence="2">Cytoplasm</location>
        <location evidence="2">Cytoskeleton</location>
    </subcellularLocation>
</comment>
<evidence type="ECO:0000256" key="1">
    <source>
        <dbReference type="ARBA" id="ARBA00001946"/>
    </source>
</evidence>
<dbReference type="InterPro" id="IPR011009">
    <property type="entry name" value="Kinase-like_dom_sf"/>
</dbReference>
<evidence type="ECO:0000256" key="17">
    <source>
        <dbReference type="ARBA" id="ARBA00023054"/>
    </source>
</evidence>
<feature type="coiled-coil region" evidence="28">
    <location>
        <begin position="793"/>
        <end position="836"/>
    </location>
</feature>
<dbReference type="PANTHER" id="PTHR22988">
    <property type="entry name" value="MYOTONIC DYSTROPHY S/T KINASE-RELATED"/>
    <property type="match status" value="1"/>
</dbReference>
<evidence type="ECO:0000256" key="12">
    <source>
        <dbReference type="ARBA" id="ARBA00022771"/>
    </source>
</evidence>
<dbReference type="Gene3D" id="2.30.29.30">
    <property type="entry name" value="Pleckstrin-homology domain (PH domain)/Phosphotyrosine-binding domain (PTB)"/>
    <property type="match status" value="1"/>
</dbReference>
<evidence type="ECO:0000256" key="29">
    <source>
        <dbReference type="SAM" id="MobiDB-lite"/>
    </source>
</evidence>
<keyword evidence="12" id="KW-0863">Zinc-finger</keyword>
<reference evidence="34" key="2">
    <citation type="submission" date="2015-02" db="UniProtKB">
        <authorList>
            <consortium name="EnsemblMetazoa"/>
        </authorList>
    </citation>
    <scope>IDENTIFICATION</scope>
</reference>
<dbReference type="Gene3D" id="1.20.5.340">
    <property type="match status" value="1"/>
</dbReference>
<dbReference type="STRING" id="126957.T1IKB9"/>
<dbReference type="GO" id="GO:0031267">
    <property type="term" value="F:small GTPase binding"/>
    <property type="evidence" value="ECO:0007669"/>
    <property type="project" value="InterPro"/>
</dbReference>
<dbReference type="HOGENOM" id="CLU_000288_140_0_1"/>
<evidence type="ECO:0000256" key="27">
    <source>
        <dbReference type="PROSITE-ProRule" id="PRU10141"/>
    </source>
</evidence>
<reference evidence="35" key="1">
    <citation type="submission" date="2011-05" db="EMBL/GenBank/DDBJ databases">
        <authorList>
            <person name="Richards S.R."/>
            <person name="Qu J."/>
            <person name="Jiang H."/>
            <person name="Jhangiani S.N."/>
            <person name="Agravi P."/>
            <person name="Goodspeed R."/>
            <person name="Gross S."/>
            <person name="Mandapat C."/>
            <person name="Jackson L."/>
            <person name="Mathew T."/>
            <person name="Pu L."/>
            <person name="Thornton R."/>
            <person name="Saada N."/>
            <person name="Wilczek-Boney K.B."/>
            <person name="Lee S."/>
            <person name="Kovar C."/>
            <person name="Wu Y."/>
            <person name="Scherer S.E."/>
            <person name="Worley K.C."/>
            <person name="Muzny D.M."/>
            <person name="Gibbs R."/>
        </authorList>
    </citation>
    <scope>NUCLEOTIDE SEQUENCE</scope>
    <source>
        <strain evidence="35">Brora</strain>
    </source>
</reference>
<dbReference type="Pfam" id="PF00130">
    <property type="entry name" value="C1_1"/>
    <property type="match status" value="1"/>
</dbReference>
<dbReference type="InterPro" id="IPR046349">
    <property type="entry name" value="C1-like_sf"/>
</dbReference>
<evidence type="ECO:0000256" key="14">
    <source>
        <dbReference type="ARBA" id="ARBA00022833"/>
    </source>
</evidence>
<evidence type="ECO:0000256" key="20">
    <source>
        <dbReference type="ARBA" id="ARBA00048679"/>
    </source>
</evidence>
<comment type="catalytic activity">
    <reaction evidence="20">
        <text>L-seryl-[protein] + ATP = O-phospho-L-seryl-[protein] + ADP + H(+)</text>
        <dbReference type="Rhea" id="RHEA:17989"/>
        <dbReference type="Rhea" id="RHEA-COMP:9863"/>
        <dbReference type="Rhea" id="RHEA-COMP:11604"/>
        <dbReference type="ChEBI" id="CHEBI:15378"/>
        <dbReference type="ChEBI" id="CHEBI:29999"/>
        <dbReference type="ChEBI" id="CHEBI:30616"/>
        <dbReference type="ChEBI" id="CHEBI:83421"/>
        <dbReference type="ChEBI" id="CHEBI:456216"/>
        <dbReference type="EC" id="2.7.11.1"/>
    </reaction>
</comment>
<dbReference type="PROSITE" id="PS51859">
    <property type="entry name" value="RHO_BD"/>
    <property type="match status" value="1"/>
</dbReference>
<dbReference type="SUPFAM" id="SSF103652">
    <property type="entry name" value="G protein-binding domain"/>
    <property type="match status" value="1"/>
</dbReference>
<dbReference type="GO" id="GO:0007266">
    <property type="term" value="P:Rho protein signal transduction"/>
    <property type="evidence" value="ECO:0007669"/>
    <property type="project" value="UniProtKB-UniRule"/>
</dbReference>
<evidence type="ECO:0000256" key="18">
    <source>
        <dbReference type="ARBA" id="ARBA00023212"/>
    </source>
</evidence>
<dbReference type="FunFam" id="3.30.200.20:FF:000072">
    <property type="entry name" value="Rho-associated protein kinase 2"/>
    <property type="match status" value="1"/>
</dbReference>
<dbReference type="GO" id="GO:0005737">
    <property type="term" value="C:cytoplasm"/>
    <property type="evidence" value="ECO:0007669"/>
    <property type="project" value="TreeGrafter"/>
</dbReference>
<dbReference type="InterPro" id="IPR008271">
    <property type="entry name" value="Ser/Thr_kinase_AS"/>
</dbReference>
<dbReference type="InterPro" id="IPR015008">
    <property type="entry name" value="ROCK_Rho-bd_dom"/>
</dbReference>
<evidence type="ECO:0000256" key="2">
    <source>
        <dbReference type="ARBA" id="ARBA00004245"/>
    </source>
</evidence>
<dbReference type="EnsemblMetazoa" id="SMAR001364-RA">
    <property type="protein sequence ID" value="SMAR001364-PA"/>
    <property type="gene ID" value="SMAR001364"/>
</dbReference>
<keyword evidence="14" id="KW-0862">Zinc</keyword>